<dbReference type="Proteomes" id="UP001279734">
    <property type="component" value="Unassembled WGS sequence"/>
</dbReference>
<proteinExistence type="predicted"/>
<evidence type="ECO:0000313" key="2">
    <source>
        <dbReference type="EMBL" id="GMH15493.1"/>
    </source>
</evidence>
<protein>
    <submittedName>
        <fullName evidence="2">Uncharacterized protein</fullName>
    </submittedName>
</protein>
<feature type="compositionally biased region" description="Polar residues" evidence="1">
    <location>
        <begin position="116"/>
        <end position="134"/>
    </location>
</feature>
<comment type="caution">
    <text evidence="2">The sequence shown here is derived from an EMBL/GenBank/DDBJ whole genome shotgun (WGS) entry which is preliminary data.</text>
</comment>
<organism evidence="2 3">
    <name type="scientific">Nepenthes gracilis</name>
    <name type="common">Slender pitcher plant</name>
    <dbReference type="NCBI Taxonomy" id="150966"/>
    <lineage>
        <taxon>Eukaryota</taxon>
        <taxon>Viridiplantae</taxon>
        <taxon>Streptophyta</taxon>
        <taxon>Embryophyta</taxon>
        <taxon>Tracheophyta</taxon>
        <taxon>Spermatophyta</taxon>
        <taxon>Magnoliopsida</taxon>
        <taxon>eudicotyledons</taxon>
        <taxon>Gunneridae</taxon>
        <taxon>Pentapetalae</taxon>
        <taxon>Caryophyllales</taxon>
        <taxon>Nepenthaceae</taxon>
        <taxon>Nepenthes</taxon>
    </lineage>
</organism>
<name>A0AAD3XSD8_NEPGR</name>
<gene>
    <name evidence="2" type="ORF">Nepgr_017334</name>
</gene>
<keyword evidence="3" id="KW-1185">Reference proteome</keyword>
<dbReference type="AlphaFoldDB" id="A0AAD3XSD8"/>
<evidence type="ECO:0000313" key="3">
    <source>
        <dbReference type="Proteomes" id="UP001279734"/>
    </source>
</evidence>
<feature type="region of interest" description="Disordered" evidence="1">
    <location>
        <begin position="112"/>
        <end position="134"/>
    </location>
</feature>
<reference evidence="2" key="1">
    <citation type="submission" date="2023-05" db="EMBL/GenBank/DDBJ databases">
        <title>Nepenthes gracilis genome sequencing.</title>
        <authorList>
            <person name="Fukushima K."/>
        </authorList>
    </citation>
    <scope>NUCLEOTIDE SEQUENCE</scope>
    <source>
        <strain evidence="2">SING2019-196</strain>
    </source>
</reference>
<accession>A0AAD3XSD8</accession>
<dbReference type="EMBL" id="BSYO01000015">
    <property type="protein sequence ID" value="GMH15493.1"/>
    <property type="molecule type" value="Genomic_DNA"/>
</dbReference>
<sequence length="134" mass="14550">MSGTLNFLVVDLPFVCNAILGHPCLTAFGAITSIPHLKMKFPTACGIDEMLGDQVIGKTYYMSQITPSDNIKVARKLDIEMNQPCNKHSLTPVDKPGIPTGVMVHKLSLDLDHSPSSRSGEATPWRNSLSSGRK</sequence>
<evidence type="ECO:0000256" key="1">
    <source>
        <dbReference type="SAM" id="MobiDB-lite"/>
    </source>
</evidence>